<reference evidence="2" key="1">
    <citation type="journal article" date="2013" name="J. Plant Res.">
        <title>Effect of fungi and light on seed germination of three Opuntia species from semiarid lands of central Mexico.</title>
        <authorList>
            <person name="Delgado-Sanchez P."/>
            <person name="Jimenez-Bremont J.F."/>
            <person name="Guerrero-Gonzalez Mde L."/>
            <person name="Flores J."/>
        </authorList>
    </citation>
    <scope>NUCLEOTIDE SEQUENCE</scope>
    <source>
        <tissue evidence="2">Cladode</tissue>
    </source>
</reference>
<evidence type="ECO:0000256" key="1">
    <source>
        <dbReference type="SAM" id="Phobius"/>
    </source>
</evidence>
<sequence>MMYTSHISINIVGNITKCMGGISEARLCGFVGNGLSMCNLHLDLPTPRKSETFGSCCCIFLLGFAFAISLSGTCLVAALLCIRSHVINKNLRFSFEEIIDVI</sequence>
<organism evidence="2">
    <name type="scientific">Opuntia streptacantha</name>
    <name type="common">Prickly pear cactus</name>
    <name type="synonym">Opuntia cardona</name>
    <dbReference type="NCBI Taxonomy" id="393608"/>
    <lineage>
        <taxon>Eukaryota</taxon>
        <taxon>Viridiplantae</taxon>
        <taxon>Streptophyta</taxon>
        <taxon>Embryophyta</taxon>
        <taxon>Tracheophyta</taxon>
        <taxon>Spermatophyta</taxon>
        <taxon>Magnoliopsida</taxon>
        <taxon>eudicotyledons</taxon>
        <taxon>Gunneridae</taxon>
        <taxon>Pentapetalae</taxon>
        <taxon>Caryophyllales</taxon>
        <taxon>Cactineae</taxon>
        <taxon>Cactaceae</taxon>
        <taxon>Opuntioideae</taxon>
        <taxon>Opuntia</taxon>
    </lineage>
</organism>
<keyword evidence="1" id="KW-1133">Transmembrane helix</keyword>
<accession>A0A7C8YL01</accession>
<evidence type="ECO:0000313" key="2">
    <source>
        <dbReference type="EMBL" id="MBA4620737.1"/>
    </source>
</evidence>
<dbReference type="AlphaFoldDB" id="A0A7C8YL01"/>
<proteinExistence type="predicted"/>
<reference evidence="2" key="2">
    <citation type="submission" date="2020-07" db="EMBL/GenBank/DDBJ databases">
        <authorList>
            <person name="Vera ALvarez R."/>
            <person name="Arias-Moreno D.M."/>
            <person name="Jimenez-Jacinto V."/>
            <person name="Jimenez-Bremont J.F."/>
            <person name="Swaminathan K."/>
            <person name="Moose S.P."/>
            <person name="Guerrero-Gonzalez M.L."/>
            <person name="Marino-Ramirez L."/>
            <person name="Landsman D."/>
            <person name="Rodriguez-Kessler M."/>
            <person name="Delgado-Sanchez P."/>
        </authorList>
    </citation>
    <scope>NUCLEOTIDE SEQUENCE</scope>
    <source>
        <tissue evidence="2">Cladode</tissue>
    </source>
</reference>
<dbReference type="EMBL" id="GISG01031564">
    <property type="protein sequence ID" value="MBA4620737.1"/>
    <property type="molecule type" value="Transcribed_RNA"/>
</dbReference>
<protein>
    <submittedName>
        <fullName evidence="2">Uncharacterized protein</fullName>
    </submittedName>
</protein>
<keyword evidence="1" id="KW-0812">Transmembrane</keyword>
<feature type="transmembrane region" description="Helical" evidence="1">
    <location>
        <begin position="52"/>
        <end position="82"/>
    </location>
</feature>
<name>A0A7C8YL01_OPUST</name>
<keyword evidence="1" id="KW-0472">Membrane</keyword>